<evidence type="ECO:0000313" key="2">
    <source>
        <dbReference type="Proteomes" id="UP000814010"/>
    </source>
</evidence>
<accession>A0A9Q4A3I1</accession>
<comment type="caution">
    <text evidence="1">The sequence shown here is derived from an EMBL/GenBank/DDBJ whole genome shotgun (WGS) entry which is preliminary data.</text>
</comment>
<organism evidence="1 2">
    <name type="scientific">Pseudomonas syringae</name>
    <dbReference type="NCBI Taxonomy" id="317"/>
    <lineage>
        <taxon>Bacteria</taxon>
        <taxon>Pseudomonadati</taxon>
        <taxon>Pseudomonadota</taxon>
        <taxon>Gammaproteobacteria</taxon>
        <taxon>Pseudomonadales</taxon>
        <taxon>Pseudomonadaceae</taxon>
        <taxon>Pseudomonas</taxon>
    </lineage>
</organism>
<evidence type="ECO:0000313" key="1">
    <source>
        <dbReference type="EMBL" id="MCF5629532.1"/>
    </source>
</evidence>
<proteinExistence type="predicted"/>
<sequence>MRLSFRTLQRGNAVRDALRHLSAWRLELQISSSPACRAGSRGLRPGC</sequence>
<gene>
    <name evidence="1" type="ORF">GIV53_09440</name>
</gene>
<protein>
    <submittedName>
        <fullName evidence="1">DUF1534 domain-containing protein</fullName>
    </submittedName>
</protein>
<dbReference type="Proteomes" id="UP000814010">
    <property type="component" value="Unassembled WGS sequence"/>
</dbReference>
<dbReference type="AlphaFoldDB" id="A0A9Q4A3I1"/>
<name>A0A9Q4A3I1_PSESX</name>
<dbReference type="AntiFam" id="ANF00261">
    <property type="entry name" value="Protein of unknown function (DUF1534)"/>
</dbReference>
<reference evidence="1" key="1">
    <citation type="submission" date="2019-11" db="EMBL/GenBank/DDBJ databases">
        <title>Epiphytic Pseudomonas syringae from cherry orchards.</title>
        <authorList>
            <person name="Hulin M.T."/>
        </authorList>
    </citation>
    <scope>NUCLEOTIDE SEQUENCE</scope>
    <source>
        <strain evidence="1">PA-2-5E</strain>
    </source>
</reference>
<dbReference type="EMBL" id="WKAE01000075">
    <property type="protein sequence ID" value="MCF5629532.1"/>
    <property type="molecule type" value="Genomic_DNA"/>
</dbReference>